<comment type="caution">
    <text evidence="1">The sequence shown here is derived from an EMBL/GenBank/DDBJ whole genome shotgun (WGS) entry which is preliminary data.</text>
</comment>
<organism evidence="1 2">
    <name type="scientific">Fusarium oligoseptatum</name>
    <dbReference type="NCBI Taxonomy" id="2604345"/>
    <lineage>
        <taxon>Eukaryota</taxon>
        <taxon>Fungi</taxon>
        <taxon>Dikarya</taxon>
        <taxon>Ascomycota</taxon>
        <taxon>Pezizomycotina</taxon>
        <taxon>Sordariomycetes</taxon>
        <taxon>Hypocreomycetidae</taxon>
        <taxon>Hypocreales</taxon>
        <taxon>Nectriaceae</taxon>
        <taxon>Fusarium</taxon>
        <taxon>Fusarium solani species complex</taxon>
    </lineage>
</organism>
<name>A0A428RZC5_9HYPO</name>
<dbReference type="AlphaFoldDB" id="A0A428RZC5"/>
<dbReference type="Proteomes" id="UP000287144">
    <property type="component" value="Unassembled WGS sequence"/>
</dbReference>
<protein>
    <submittedName>
        <fullName evidence="1">Uncharacterized protein</fullName>
    </submittedName>
</protein>
<dbReference type="EMBL" id="NKCK01000397">
    <property type="protein sequence ID" value="RSL82929.1"/>
    <property type="molecule type" value="Genomic_DNA"/>
</dbReference>
<gene>
    <name evidence="1" type="ORF">CEP52_016842</name>
</gene>
<proteinExistence type="predicted"/>
<keyword evidence="2" id="KW-1185">Reference proteome</keyword>
<sequence>MPAFESDPAQKRRLMPANKRKALAISRLRELADVKISHLEDVTNRAERRFKCKEYSGALAQNSQGANHALHPDYTLPHLIHGDTIYKYKISGPFVGMSVSPGTLIQVNGEDYVEYRVLAKPRF</sequence>
<evidence type="ECO:0000313" key="1">
    <source>
        <dbReference type="EMBL" id="RSL82929.1"/>
    </source>
</evidence>
<evidence type="ECO:0000313" key="2">
    <source>
        <dbReference type="Proteomes" id="UP000287144"/>
    </source>
</evidence>
<reference evidence="1 2" key="1">
    <citation type="submission" date="2017-06" db="EMBL/GenBank/DDBJ databases">
        <title>Comparative genomic analysis of Ambrosia Fusariam Clade fungi.</title>
        <authorList>
            <person name="Stajich J.E."/>
            <person name="Carrillo J."/>
            <person name="Kijimoto T."/>
            <person name="Eskalen A."/>
            <person name="O'Donnell K."/>
            <person name="Kasson M."/>
        </authorList>
    </citation>
    <scope>NUCLEOTIDE SEQUENCE [LARGE SCALE GENOMIC DNA]</scope>
    <source>
        <strain evidence="1 2">NRRL62579</strain>
    </source>
</reference>
<dbReference type="STRING" id="1325735.A0A428RZC5"/>
<accession>A0A428RZC5</accession>